<dbReference type="Pfam" id="PF03435">
    <property type="entry name" value="Sacchrp_dh_NADP"/>
    <property type="match status" value="1"/>
</dbReference>
<evidence type="ECO:0000313" key="4">
    <source>
        <dbReference type="Proteomes" id="UP000682951"/>
    </source>
</evidence>
<accession>A0ABS5HGF5</accession>
<comment type="caution">
    <text evidence="3">The sequence shown here is derived from an EMBL/GenBank/DDBJ whole genome shotgun (WGS) entry which is preliminary data.</text>
</comment>
<dbReference type="InterPro" id="IPR005097">
    <property type="entry name" value="Sacchrp_dh_NADP-bd"/>
</dbReference>
<feature type="domain" description="Saccharopine dehydrogenase NADP binding" evidence="1">
    <location>
        <begin position="4"/>
        <end position="137"/>
    </location>
</feature>
<dbReference type="Gene3D" id="3.30.360.10">
    <property type="entry name" value="Dihydrodipicolinate Reductase, domain 2"/>
    <property type="match status" value="1"/>
</dbReference>
<proteinExistence type="predicted"/>
<dbReference type="RefSeq" id="WP_212139931.1">
    <property type="nucleotide sequence ID" value="NZ_JAGSSW010000002.1"/>
</dbReference>
<reference evidence="3 4" key="1">
    <citation type="submission" date="2021-04" db="EMBL/GenBank/DDBJ databases">
        <title>Molecular and phenotypic characterization and identification of bacterial isolates recovered from the Anatolian ground squirrels (Spermophilus xanthoprymnus) and which have the potential to form a new species in the Campylobacter genus.</title>
        <authorList>
            <person name="Aydin F."/>
            <person name="Abay S."/>
            <person name="Kayman T."/>
            <person name="Karakaya E."/>
            <person name="Mustak H.K."/>
            <person name="Mustak I.B."/>
            <person name="Bilgin N."/>
            <person name="Duzler A."/>
            <person name="Sahin O."/>
            <person name="Guran O."/>
            <person name="Saticioglu I.B."/>
        </authorList>
    </citation>
    <scope>NUCLEOTIDE SEQUENCE [LARGE SCALE GENOMIC DNA]</scope>
    <source>
        <strain evidence="4">faydin-G24</strain>
    </source>
</reference>
<dbReference type="InterPro" id="IPR036291">
    <property type="entry name" value="NAD(P)-bd_dom_sf"/>
</dbReference>
<dbReference type="PANTHER" id="PTHR43796">
    <property type="entry name" value="CARBOXYNORSPERMIDINE SYNTHASE"/>
    <property type="match status" value="1"/>
</dbReference>
<evidence type="ECO:0000313" key="3">
    <source>
        <dbReference type="EMBL" id="MBR8463359.1"/>
    </source>
</evidence>
<sequence length="405" mass="45260">MANILIIGAGGVSQVATVKCAMNSDVFTHITLASRTKNKCDAIAKFIKERLGVEISTAQIDADDTDAVVELIKKTGAKMLLNVALPYQDLTLMDACIKAGIPYIDTANYEHPDTAKFEYKLQWAKDGDFKAANTMALLGSGFDPGVTNVFCAYAQQNLFDEISEIDILDCNAGDHGYAFATNFNPEINLREVSAKGRYWEKEKGWCETKPMEIGFKWDYPKVGIKDSYLLYHEELESLVKNIKGLKRIRFFMTFGQSYLTHMKCLENVGMLRIDEVEHNGVKIVPIQFLKTLLPDPASLGPRTKGKTNIGCVIRGIKDGKERQIYIYNVCDHESCYAETGAQAVSYTTGVPAMIGSLMIAKGIWSGKGVFNMEQFDAKPFMDELNRQGLPWEIIEMKPGERYEVE</sequence>
<dbReference type="InterPro" id="IPR032095">
    <property type="entry name" value="Sacchrp_dh-like_C"/>
</dbReference>
<dbReference type="SUPFAM" id="SSF51735">
    <property type="entry name" value="NAD(P)-binding Rossmann-fold domains"/>
    <property type="match status" value="1"/>
</dbReference>
<dbReference type="EMBL" id="JAGSSW010000002">
    <property type="protein sequence ID" value="MBR8463359.1"/>
    <property type="molecule type" value="Genomic_DNA"/>
</dbReference>
<dbReference type="Pfam" id="PF16653">
    <property type="entry name" value="Sacchrp_dh_C"/>
    <property type="match status" value="1"/>
</dbReference>
<dbReference type="Gene3D" id="3.40.50.720">
    <property type="entry name" value="NAD(P)-binding Rossmann-like Domain"/>
    <property type="match status" value="1"/>
</dbReference>
<evidence type="ECO:0000259" key="1">
    <source>
        <dbReference type="Pfam" id="PF03435"/>
    </source>
</evidence>
<name>A0ABS5HGF5_9BACT</name>
<organism evidence="3 4">
    <name type="scientific">Campylobacter anatolicus</name>
    <dbReference type="NCBI Taxonomy" id="2829105"/>
    <lineage>
        <taxon>Bacteria</taxon>
        <taxon>Pseudomonadati</taxon>
        <taxon>Campylobacterota</taxon>
        <taxon>Epsilonproteobacteria</taxon>
        <taxon>Campylobacterales</taxon>
        <taxon>Campylobacteraceae</taxon>
        <taxon>Campylobacter</taxon>
    </lineage>
</organism>
<feature type="domain" description="Saccharopine dehydrogenase-like C-terminal" evidence="2">
    <location>
        <begin position="141"/>
        <end position="389"/>
    </location>
</feature>
<protein>
    <submittedName>
        <fullName evidence="3">Saccharopine dehydrogenase family protein</fullName>
    </submittedName>
</protein>
<gene>
    <name evidence="3" type="ORF">KDD93_02080</name>
</gene>
<evidence type="ECO:0000259" key="2">
    <source>
        <dbReference type="Pfam" id="PF16653"/>
    </source>
</evidence>
<dbReference type="PANTHER" id="PTHR43796:SF2">
    <property type="entry name" value="CARBOXYNORSPERMIDINE SYNTHASE"/>
    <property type="match status" value="1"/>
</dbReference>
<keyword evidence="4" id="KW-1185">Reference proteome</keyword>
<dbReference type="Proteomes" id="UP000682951">
    <property type="component" value="Unassembled WGS sequence"/>
</dbReference>